<dbReference type="PANTHER" id="PTHR34467">
    <property type="entry name" value="TRANSMEMBRANE PROTEIN"/>
    <property type="match status" value="1"/>
</dbReference>
<keyword evidence="1" id="KW-0732">Signal</keyword>
<evidence type="ECO:0000313" key="3">
    <source>
        <dbReference type="Proteomes" id="UP000008311"/>
    </source>
</evidence>
<feature type="chain" id="PRO_5002891097" evidence="1">
    <location>
        <begin position="26"/>
        <end position="86"/>
    </location>
</feature>
<dbReference type="InParanoid" id="B9RYP5"/>
<name>B9RYP5_RICCO</name>
<evidence type="ECO:0000256" key="1">
    <source>
        <dbReference type="SAM" id="SignalP"/>
    </source>
</evidence>
<protein>
    <submittedName>
        <fullName evidence="2">Uncharacterized protein</fullName>
    </submittedName>
</protein>
<sequence>MAGYYHTKALAALLFLLLFLDLSLGHVLDVAEDMNHANLPSHEAIAEMKRMRKLIDIEALLDYEKDGHANVKHEPPKIGKPNGGNS</sequence>
<evidence type="ECO:0000313" key="2">
    <source>
        <dbReference type="EMBL" id="EEF43397.1"/>
    </source>
</evidence>
<dbReference type="EMBL" id="EQ973832">
    <property type="protein sequence ID" value="EEF43397.1"/>
    <property type="molecule type" value="Genomic_DNA"/>
</dbReference>
<gene>
    <name evidence="2" type="ORF">RCOM_1312270</name>
</gene>
<keyword evidence="3" id="KW-1185">Reference proteome</keyword>
<organism evidence="2 3">
    <name type="scientific">Ricinus communis</name>
    <name type="common">Castor bean</name>
    <dbReference type="NCBI Taxonomy" id="3988"/>
    <lineage>
        <taxon>Eukaryota</taxon>
        <taxon>Viridiplantae</taxon>
        <taxon>Streptophyta</taxon>
        <taxon>Embryophyta</taxon>
        <taxon>Tracheophyta</taxon>
        <taxon>Spermatophyta</taxon>
        <taxon>Magnoliopsida</taxon>
        <taxon>eudicotyledons</taxon>
        <taxon>Gunneridae</taxon>
        <taxon>Pentapetalae</taxon>
        <taxon>rosids</taxon>
        <taxon>fabids</taxon>
        <taxon>Malpighiales</taxon>
        <taxon>Euphorbiaceae</taxon>
        <taxon>Acalyphoideae</taxon>
        <taxon>Acalypheae</taxon>
        <taxon>Ricinus</taxon>
    </lineage>
</organism>
<dbReference type="Proteomes" id="UP000008311">
    <property type="component" value="Unassembled WGS sequence"/>
</dbReference>
<dbReference type="AlphaFoldDB" id="B9RYP5"/>
<dbReference type="PANTHER" id="PTHR34467:SF3">
    <property type="entry name" value="PROTEIN, PUTATIVE-RELATED"/>
    <property type="match status" value="1"/>
</dbReference>
<feature type="signal peptide" evidence="1">
    <location>
        <begin position="1"/>
        <end position="25"/>
    </location>
</feature>
<accession>B9RYP5</accession>
<reference evidence="3" key="1">
    <citation type="journal article" date="2010" name="Nat. Biotechnol.">
        <title>Draft genome sequence of the oilseed species Ricinus communis.</title>
        <authorList>
            <person name="Chan A.P."/>
            <person name="Crabtree J."/>
            <person name="Zhao Q."/>
            <person name="Lorenzi H."/>
            <person name="Orvis J."/>
            <person name="Puiu D."/>
            <person name="Melake-Berhan A."/>
            <person name="Jones K.M."/>
            <person name="Redman J."/>
            <person name="Chen G."/>
            <person name="Cahoon E.B."/>
            <person name="Gedil M."/>
            <person name="Stanke M."/>
            <person name="Haas B.J."/>
            <person name="Wortman J.R."/>
            <person name="Fraser-Liggett C.M."/>
            <person name="Ravel J."/>
            <person name="Rabinowicz P.D."/>
        </authorList>
    </citation>
    <scope>NUCLEOTIDE SEQUENCE [LARGE SCALE GENOMIC DNA]</scope>
    <source>
        <strain evidence="3">cv. Hale</strain>
    </source>
</reference>
<proteinExistence type="predicted"/>